<evidence type="ECO:0000313" key="19">
    <source>
        <dbReference type="EMBL" id="OMJ68632.1"/>
    </source>
</evidence>
<dbReference type="GO" id="GO:0005524">
    <property type="term" value="F:ATP binding"/>
    <property type="evidence" value="ECO:0007669"/>
    <property type="project" value="UniProtKB-UniRule"/>
</dbReference>
<dbReference type="PROSITE" id="PS50011">
    <property type="entry name" value="PROTEIN_KINASE_DOM"/>
    <property type="match status" value="1"/>
</dbReference>
<dbReference type="InterPro" id="IPR011009">
    <property type="entry name" value="Kinase-like_dom_sf"/>
</dbReference>
<keyword evidence="10" id="KW-0106">Calcium</keyword>
<dbReference type="SMART" id="SM00220">
    <property type="entry name" value="S_TKc"/>
    <property type="match status" value="1"/>
</dbReference>
<keyword evidence="9" id="KW-0418">Kinase</keyword>
<dbReference type="Gene3D" id="1.10.238.10">
    <property type="entry name" value="EF-hand"/>
    <property type="match status" value="1"/>
</dbReference>
<evidence type="ECO:0000256" key="6">
    <source>
        <dbReference type="ARBA" id="ARBA00022723"/>
    </source>
</evidence>
<dbReference type="InterPro" id="IPR000719">
    <property type="entry name" value="Prot_kinase_dom"/>
</dbReference>
<reference evidence="19 20" key="1">
    <citation type="submission" date="2016-11" db="EMBL/GenBank/DDBJ databases">
        <title>The macronuclear genome of Stentor coeruleus: a giant cell with tiny introns.</title>
        <authorList>
            <person name="Slabodnick M."/>
            <person name="Ruby J.G."/>
            <person name="Reiff S.B."/>
            <person name="Swart E.C."/>
            <person name="Gosai S."/>
            <person name="Prabakaran S."/>
            <person name="Witkowska E."/>
            <person name="Larue G.E."/>
            <person name="Fisher S."/>
            <person name="Freeman R.M."/>
            <person name="Gunawardena J."/>
            <person name="Chu W."/>
            <person name="Stover N.A."/>
            <person name="Gregory B.D."/>
            <person name="Nowacki M."/>
            <person name="Derisi J."/>
            <person name="Roy S.W."/>
            <person name="Marshall W.F."/>
            <person name="Sood P."/>
        </authorList>
    </citation>
    <scope>NUCLEOTIDE SEQUENCE [LARGE SCALE GENOMIC DNA]</scope>
    <source>
        <strain evidence="19">WM001</strain>
    </source>
</reference>
<dbReference type="FunFam" id="1.10.238.10:FF:000001">
    <property type="entry name" value="Calmodulin 1"/>
    <property type="match status" value="1"/>
</dbReference>
<dbReference type="PANTHER" id="PTHR24349">
    <property type="entry name" value="SERINE/THREONINE-PROTEIN KINASE"/>
    <property type="match status" value="1"/>
</dbReference>
<dbReference type="OrthoDB" id="40902at2759"/>
<dbReference type="Pfam" id="PF13499">
    <property type="entry name" value="EF-hand_7"/>
    <property type="match status" value="2"/>
</dbReference>
<evidence type="ECO:0000256" key="3">
    <source>
        <dbReference type="ARBA" id="ARBA00012513"/>
    </source>
</evidence>
<comment type="similarity">
    <text evidence="12">Belongs to the protein kinase superfamily. Ser/Thr protein kinase family. CDPK subfamily.</text>
</comment>
<dbReference type="Pfam" id="PF00069">
    <property type="entry name" value="Pkinase"/>
    <property type="match status" value="1"/>
</dbReference>
<feature type="binding site" evidence="15">
    <location>
        <position position="56"/>
    </location>
    <ligand>
        <name>ATP</name>
        <dbReference type="ChEBI" id="CHEBI:30616"/>
    </ligand>
</feature>
<accession>A0A1R2AVZ6</accession>
<dbReference type="PROSITE" id="PS00108">
    <property type="entry name" value="PROTEIN_KINASE_ST"/>
    <property type="match status" value="1"/>
</dbReference>
<dbReference type="InterPro" id="IPR018247">
    <property type="entry name" value="EF_Hand_1_Ca_BS"/>
</dbReference>
<comment type="caution">
    <text evidence="19">The sequence shown here is derived from an EMBL/GenBank/DDBJ whole genome shotgun (WGS) entry which is preliminary data.</text>
</comment>
<keyword evidence="7" id="KW-0677">Repeat</keyword>
<dbReference type="EMBL" id="MPUH01001301">
    <property type="protein sequence ID" value="OMJ68632.1"/>
    <property type="molecule type" value="Genomic_DNA"/>
</dbReference>
<evidence type="ECO:0000256" key="7">
    <source>
        <dbReference type="ARBA" id="ARBA00022737"/>
    </source>
</evidence>
<evidence type="ECO:0000256" key="16">
    <source>
        <dbReference type="RuleBase" id="RU000304"/>
    </source>
</evidence>
<evidence type="ECO:0000313" key="20">
    <source>
        <dbReference type="Proteomes" id="UP000187209"/>
    </source>
</evidence>
<dbReference type="EC" id="2.7.11.1" evidence="3"/>
<evidence type="ECO:0000256" key="4">
    <source>
        <dbReference type="ARBA" id="ARBA00022527"/>
    </source>
</evidence>
<dbReference type="CDD" id="cd00051">
    <property type="entry name" value="EFh"/>
    <property type="match status" value="1"/>
</dbReference>
<evidence type="ECO:0000256" key="1">
    <source>
        <dbReference type="ARBA" id="ARBA00001946"/>
    </source>
</evidence>
<keyword evidence="8 15" id="KW-0547">Nucleotide-binding</keyword>
<evidence type="ECO:0000256" key="14">
    <source>
        <dbReference type="ARBA" id="ARBA00048679"/>
    </source>
</evidence>
<dbReference type="SMART" id="SM00054">
    <property type="entry name" value="EFh"/>
    <property type="match status" value="4"/>
</dbReference>
<organism evidence="19 20">
    <name type="scientific">Stentor coeruleus</name>
    <dbReference type="NCBI Taxonomy" id="5963"/>
    <lineage>
        <taxon>Eukaryota</taxon>
        <taxon>Sar</taxon>
        <taxon>Alveolata</taxon>
        <taxon>Ciliophora</taxon>
        <taxon>Postciliodesmatophora</taxon>
        <taxon>Heterotrichea</taxon>
        <taxon>Heterotrichida</taxon>
        <taxon>Stentoridae</taxon>
        <taxon>Stentor</taxon>
    </lineage>
</organism>
<dbReference type="InterPro" id="IPR002048">
    <property type="entry name" value="EF_hand_dom"/>
</dbReference>
<keyword evidence="4 16" id="KW-0723">Serine/threonine-protein kinase</keyword>
<comment type="cofactor">
    <cofactor evidence="1">
        <name>Mg(2+)</name>
        <dbReference type="ChEBI" id="CHEBI:18420"/>
    </cofactor>
</comment>
<comment type="catalytic activity">
    <reaction evidence="14">
        <text>L-seryl-[protein] + ATP = O-phospho-L-seryl-[protein] + ADP + H(+)</text>
        <dbReference type="Rhea" id="RHEA:17989"/>
        <dbReference type="Rhea" id="RHEA-COMP:9863"/>
        <dbReference type="Rhea" id="RHEA-COMP:11604"/>
        <dbReference type="ChEBI" id="CHEBI:15378"/>
        <dbReference type="ChEBI" id="CHEBI:29999"/>
        <dbReference type="ChEBI" id="CHEBI:30616"/>
        <dbReference type="ChEBI" id="CHEBI:83421"/>
        <dbReference type="ChEBI" id="CHEBI:456216"/>
        <dbReference type="EC" id="2.7.11.1"/>
    </reaction>
</comment>
<protein>
    <recommendedName>
        <fullName evidence="3">non-specific serine/threonine protein kinase</fullName>
        <ecNumber evidence="3">2.7.11.1</ecNumber>
    </recommendedName>
</protein>
<gene>
    <name evidence="19" type="ORF">SteCoe_33865</name>
</gene>
<evidence type="ECO:0000256" key="8">
    <source>
        <dbReference type="ARBA" id="ARBA00022741"/>
    </source>
</evidence>
<dbReference type="GO" id="GO:0005509">
    <property type="term" value="F:calcium ion binding"/>
    <property type="evidence" value="ECO:0007669"/>
    <property type="project" value="InterPro"/>
</dbReference>
<dbReference type="GO" id="GO:0004674">
    <property type="term" value="F:protein serine/threonine kinase activity"/>
    <property type="evidence" value="ECO:0007669"/>
    <property type="project" value="UniProtKB-KW"/>
</dbReference>
<comment type="catalytic activity">
    <reaction evidence="13">
        <text>L-threonyl-[protein] + ATP = O-phospho-L-threonyl-[protein] + ADP + H(+)</text>
        <dbReference type="Rhea" id="RHEA:46608"/>
        <dbReference type="Rhea" id="RHEA-COMP:11060"/>
        <dbReference type="Rhea" id="RHEA-COMP:11605"/>
        <dbReference type="ChEBI" id="CHEBI:15378"/>
        <dbReference type="ChEBI" id="CHEBI:30013"/>
        <dbReference type="ChEBI" id="CHEBI:30616"/>
        <dbReference type="ChEBI" id="CHEBI:61977"/>
        <dbReference type="ChEBI" id="CHEBI:456216"/>
        <dbReference type="EC" id="2.7.11.1"/>
    </reaction>
</comment>
<evidence type="ECO:0000256" key="9">
    <source>
        <dbReference type="ARBA" id="ARBA00022777"/>
    </source>
</evidence>
<dbReference type="SUPFAM" id="SSF47473">
    <property type="entry name" value="EF-hand"/>
    <property type="match status" value="1"/>
</dbReference>
<dbReference type="FunFam" id="1.10.510.10:FF:000571">
    <property type="entry name" value="Maternal embryonic leucine zipper kinase"/>
    <property type="match status" value="1"/>
</dbReference>
<dbReference type="PROSITE" id="PS00107">
    <property type="entry name" value="PROTEIN_KINASE_ATP"/>
    <property type="match status" value="1"/>
</dbReference>
<sequence length="467" mass="53576">MTETFLSLELRKQWFINSRKDPIESVYILESELGRGAYGTVRQARDKASGQQFAIKIIQKNRVSEFHTFKQEIEILRFLDHPNIVKLIECFETDRLCYLVLEYCEGGELLQRFAKEQGFSELRAAQIMRKLLSAVCYCHSNRICHRDLKPANCLMVDSSDESDIKIIDFGLASLVSEEQVLNDPCGTPYFIAPEVLTGNCRLECDCWSLGVMLYMMLSGTLPFTGKNQEEVITKVHNASYTFRLKVFTKVSGMAKDLISRLLVKDPAFRLTAQAALEHPWIKVLSPVPEVPLPMEVCQNILQFVHFQKFKRATLMFIASRLNEKDIKLLKEIFVAMDRGGTGSISKKEFEIAIKKSSPNIHQNDLNNVWKVLDTNHNGKIDYIEFIAACISGRKYINTGILKTAFEFYDTDKDGYITAEELRNVFSSGEVNFKFSEVQQMIYDVDRKGDGRIDYMEFLELMNNAEIK</sequence>
<dbReference type="InterPro" id="IPR008271">
    <property type="entry name" value="Ser/Thr_kinase_AS"/>
</dbReference>
<feature type="domain" description="Protein kinase" evidence="17">
    <location>
        <begin position="27"/>
        <end position="281"/>
    </location>
</feature>
<evidence type="ECO:0000256" key="15">
    <source>
        <dbReference type="PROSITE-ProRule" id="PRU10141"/>
    </source>
</evidence>
<evidence type="ECO:0000259" key="18">
    <source>
        <dbReference type="PROSITE" id="PS50222"/>
    </source>
</evidence>
<dbReference type="SUPFAM" id="SSF56112">
    <property type="entry name" value="Protein kinase-like (PK-like)"/>
    <property type="match status" value="1"/>
</dbReference>
<evidence type="ECO:0000256" key="10">
    <source>
        <dbReference type="ARBA" id="ARBA00022837"/>
    </source>
</evidence>
<feature type="domain" description="EF-hand" evidence="18">
    <location>
        <begin position="396"/>
        <end position="431"/>
    </location>
</feature>
<keyword evidence="5" id="KW-0808">Transferase</keyword>
<dbReference type="CDD" id="cd05117">
    <property type="entry name" value="STKc_CAMK"/>
    <property type="match status" value="1"/>
</dbReference>
<dbReference type="AlphaFoldDB" id="A0A1R2AVZ6"/>
<proteinExistence type="inferred from homology"/>
<dbReference type="PROSITE" id="PS00018">
    <property type="entry name" value="EF_HAND_1"/>
    <property type="match status" value="2"/>
</dbReference>
<dbReference type="InterPro" id="IPR050205">
    <property type="entry name" value="CDPK_Ser/Thr_kinases"/>
</dbReference>
<feature type="domain" description="EF-hand" evidence="18">
    <location>
        <begin position="432"/>
        <end position="467"/>
    </location>
</feature>
<dbReference type="PROSITE" id="PS50222">
    <property type="entry name" value="EF_HAND_2"/>
    <property type="match status" value="4"/>
</dbReference>
<dbReference type="InterPro" id="IPR017441">
    <property type="entry name" value="Protein_kinase_ATP_BS"/>
</dbReference>
<dbReference type="Proteomes" id="UP000187209">
    <property type="component" value="Unassembled WGS sequence"/>
</dbReference>
<keyword evidence="11 15" id="KW-0067">ATP-binding</keyword>
<dbReference type="InterPro" id="IPR011992">
    <property type="entry name" value="EF-hand-dom_pair"/>
</dbReference>
<name>A0A1R2AVZ6_9CILI</name>
<dbReference type="Gene3D" id="1.10.510.10">
    <property type="entry name" value="Transferase(Phosphotransferase) domain 1"/>
    <property type="match status" value="1"/>
</dbReference>
<dbReference type="FunFam" id="3.30.200.20:FF:000315">
    <property type="entry name" value="Calcium-dependent protein kinase 3"/>
    <property type="match status" value="1"/>
</dbReference>
<evidence type="ECO:0000259" key="17">
    <source>
        <dbReference type="PROSITE" id="PS50011"/>
    </source>
</evidence>
<evidence type="ECO:0000256" key="11">
    <source>
        <dbReference type="ARBA" id="ARBA00022840"/>
    </source>
</evidence>
<dbReference type="Gene3D" id="3.30.200.20">
    <property type="entry name" value="Phosphorylase Kinase, domain 1"/>
    <property type="match status" value="1"/>
</dbReference>
<evidence type="ECO:0000256" key="5">
    <source>
        <dbReference type="ARBA" id="ARBA00022679"/>
    </source>
</evidence>
<feature type="domain" description="EF-hand" evidence="18">
    <location>
        <begin position="360"/>
        <end position="395"/>
    </location>
</feature>
<evidence type="ECO:0000256" key="2">
    <source>
        <dbReference type="ARBA" id="ARBA00011245"/>
    </source>
</evidence>
<keyword evidence="6" id="KW-0479">Metal-binding</keyword>
<feature type="domain" description="EF-hand" evidence="18">
    <location>
        <begin position="324"/>
        <end position="359"/>
    </location>
</feature>
<keyword evidence="20" id="KW-1185">Reference proteome</keyword>
<evidence type="ECO:0000256" key="12">
    <source>
        <dbReference type="ARBA" id="ARBA00024334"/>
    </source>
</evidence>
<evidence type="ECO:0000256" key="13">
    <source>
        <dbReference type="ARBA" id="ARBA00047899"/>
    </source>
</evidence>
<comment type="subunit">
    <text evidence="2">Monomer.</text>
</comment>